<evidence type="ECO:0000259" key="6">
    <source>
        <dbReference type="PROSITE" id="PS50918"/>
    </source>
</evidence>
<dbReference type="EC" id="2.4.2.-" evidence="4"/>
<gene>
    <name evidence="8" type="ORF">PLOB_00029717</name>
</gene>
<keyword evidence="2" id="KW-0539">Nucleus</keyword>
<evidence type="ECO:0000256" key="3">
    <source>
        <dbReference type="ARBA" id="ARBA00024347"/>
    </source>
</evidence>
<evidence type="ECO:0000259" key="7">
    <source>
        <dbReference type="PROSITE" id="PS51059"/>
    </source>
</evidence>
<feature type="domain" description="WWE" evidence="6">
    <location>
        <begin position="65"/>
        <end position="149"/>
    </location>
</feature>
<dbReference type="InterPro" id="IPR012317">
    <property type="entry name" value="Poly(ADP-ribose)pol_cat_dom"/>
</dbReference>
<protein>
    <recommendedName>
        <fullName evidence="4">Poly [ADP-ribose] polymerase</fullName>
        <shortName evidence="4">PARP</shortName>
        <ecNumber evidence="4">2.4.2.-</ecNumber>
    </recommendedName>
</protein>
<dbReference type="InterPro" id="IPR051712">
    <property type="entry name" value="ARTD-AVP"/>
</dbReference>
<dbReference type="PROSITE" id="PS50918">
    <property type="entry name" value="WWE"/>
    <property type="match status" value="1"/>
</dbReference>
<evidence type="ECO:0000256" key="1">
    <source>
        <dbReference type="ARBA" id="ARBA00004123"/>
    </source>
</evidence>
<keyword evidence="4" id="KW-0808">Transferase</keyword>
<keyword evidence="4" id="KW-0328">Glycosyltransferase</keyword>
<comment type="caution">
    <text evidence="8">The sequence shown here is derived from an EMBL/GenBank/DDBJ whole genome shotgun (WGS) entry which is preliminary data.</text>
</comment>
<dbReference type="Pfam" id="PF02825">
    <property type="entry name" value="WWE"/>
    <property type="match status" value="1"/>
</dbReference>
<name>A0ABN8RZY9_9CNID</name>
<keyword evidence="9" id="KW-1185">Reference proteome</keyword>
<dbReference type="SUPFAM" id="SSF117839">
    <property type="entry name" value="WWE domain"/>
    <property type="match status" value="1"/>
</dbReference>
<evidence type="ECO:0000256" key="2">
    <source>
        <dbReference type="ARBA" id="ARBA00023242"/>
    </source>
</evidence>
<feature type="domain" description="PARP catalytic" evidence="7">
    <location>
        <begin position="185"/>
        <end position="309"/>
    </location>
</feature>
<dbReference type="EMBL" id="CALNXK010000376">
    <property type="protein sequence ID" value="CAH3184139.1"/>
    <property type="molecule type" value="Genomic_DNA"/>
</dbReference>
<proteinExistence type="inferred from homology"/>
<dbReference type="Proteomes" id="UP001159405">
    <property type="component" value="Unassembled WGS sequence"/>
</dbReference>
<comment type="subcellular location">
    <subcellularLocation>
        <location evidence="1">Nucleus</location>
    </subcellularLocation>
</comment>
<dbReference type="PROSITE" id="PS51059">
    <property type="entry name" value="PARP_CATALYTIC"/>
    <property type="match status" value="1"/>
</dbReference>
<dbReference type="Pfam" id="PF00644">
    <property type="entry name" value="PARP"/>
    <property type="match status" value="1"/>
</dbReference>
<reference evidence="8 9" key="1">
    <citation type="submission" date="2022-05" db="EMBL/GenBank/DDBJ databases">
        <authorList>
            <consortium name="Genoscope - CEA"/>
            <person name="William W."/>
        </authorList>
    </citation>
    <scope>NUCLEOTIDE SEQUENCE [LARGE SCALE GENOMIC DNA]</scope>
</reference>
<evidence type="ECO:0000313" key="8">
    <source>
        <dbReference type="EMBL" id="CAH3184139.1"/>
    </source>
</evidence>
<keyword evidence="4" id="KW-0520">NAD</keyword>
<organism evidence="8 9">
    <name type="scientific">Porites lobata</name>
    <dbReference type="NCBI Taxonomy" id="104759"/>
    <lineage>
        <taxon>Eukaryota</taxon>
        <taxon>Metazoa</taxon>
        <taxon>Cnidaria</taxon>
        <taxon>Anthozoa</taxon>
        <taxon>Hexacorallia</taxon>
        <taxon>Scleractinia</taxon>
        <taxon>Fungiina</taxon>
        <taxon>Poritidae</taxon>
        <taxon>Porites</taxon>
    </lineage>
</organism>
<dbReference type="PANTHER" id="PTHR45740:SF6">
    <property type="entry name" value="PROTEIN MONO-ADP-RIBOSYLTRANSFERASE PARP12"/>
    <property type="match status" value="1"/>
</dbReference>
<dbReference type="InterPro" id="IPR004170">
    <property type="entry name" value="WWE_dom"/>
</dbReference>
<evidence type="ECO:0000256" key="4">
    <source>
        <dbReference type="RuleBase" id="RU362114"/>
    </source>
</evidence>
<evidence type="ECO:0000313" key="9">
    <source>
        <dbReference type="Proteomes" id="UP001159405"/>
    </source>
</evidence>
<evidence type="ECO:0000256" key="5">
    <source>
        <dbReference type="SAM" id="MobiDB-lite"/>
    </source>
</evidence>
<dbReference type="InterPro" id="IPR037197">
    <property type="entry name" value="WWE_dom_sf"/>
</dbReference>
<comment type="similarity">
    <text evidence="3">Belongs to the ARTD/PARP family.</text>
</comment>
<accession>A0ABN8RZY9</accession>
<sequence length="309" mass="36660">MYCDETLEKSLNTGIYKSFERDELLHAQETYDVDIWLDDKTLIIQNSKLAKVKSRKKLRRLSTESYVNSNNPLATKWIWYWQHQSGFWRMYDKDDTGKDLQESLEKAFWNKQKDFKFRISNHDYILTLDSSSSMSQKNINYGAKKRVRRRPGKFFSKDDISQLKRSQRAFPAHNQQEGNTRGTDKPSHWSHMQSTTPYQRVQLSPTTDEFKEIEELFKNSFKWSVEILAIERVQNPYEWEKYQRKKKNMAAAHTGSAEERFVNEMRLFHGTNPDVVEAICKQNFDWRVNGKNGTAYGQGRVRQGRQQKV</sequence>
<dbReference type="Gene3D" id="3.30.720.50">
    <property type="match status" value="1"/>
</dbReference>
<dbReference type="Gene3D" id="3.90.228.10">
    <property type="match status" value="1"/>
</dbReference>
<dbReference type="PANTHER" id="PTHR45740">
    <property type="entry name" value="POLY [ADP-RIBOSE] POLYMERASE"/>
    <property type="match status" value="1"/>
</dbReference>
<feature type="region of interest" description="Disordered" evidence="5">
    <location>
        <begin position="165"/>
        <end position="203"/>
    </location>
</feature>
<dbReference type="SUPFAM" id="SSF56399">
    <property type="entry name" value="ADP-ribosylation"/>
    <property type="match status" value="1"/>
</dbReference>
<feature type="compositionally biased region" description="Polar residues" evidence="5">
    <location>
        <begin position="190"/>
        <end position="203"/>
    </location>
</feature>